<gene>
    <name evidence="1" type="ORF">G5I_13658</name>
</gene>
<dbReference type="InterPro" id="IPR036397">
    <property type="entry name" value="RNaseH_sf"/>
</dbReference>
<sequence>HDNARPHTSLMTRQKLRELVWEVLMHSPYSPDLAPSDYHLFRSLQNSLDGKTLADKKAAENHLKKFFADKPQKFYTDGIMKLPEKWQKVIDNNGQYILD</sequence>
<organism evidence="2">
    <name type="scientific">Acromyrmex echinatior</name>
    <name type="common">Panamanian leafcutter ant</name>
    <name type="synonym">Acromyrmex octospinosus echinatior</name>
    <dbReference type="NCBI Taxonomy" id="103372"/>
    <lineage>
        <taxon>Eukaryota</taxon>
        <taxon>Metazoa</taxon>
        <taxon>Ecdysozoa</taxon>
        <taxon>Arthropoda</taxon>
        <taxon>Hexapoda</taxon>
        <taxon>Insecta</taxon>
        <taxon>Pterygota</taxon>
        <taxon>Neoptera</taxon>
        <taxon>Endopterygota</taxon>
        <taxon>Hymenoptera</taxon>
        <taxon>Apocrita</taxon>
        <taxon>Aculeata</taxon>
        <taxon>Formicoidea</taxon>
        <taxon>Formicidae</taxon>
        <taxon>Myrmicinae</taxon>
        <taxon>Acromyrmex</taxon>
    </lineage>
</organism>
<dbReference type="eggNOG" id="ENOG502RTM8">
    <property type="taxonomic scope" value="Eukaryota"/>
</dbReference>
<dbReference type="GO" id="GO:0000014">
    <property type="term" value="F:single-stranded DNA endodeoxyribonuclease activity"/>
    <property type="evidence" value="ECO:0007669"/>
    <property type="project" value="TreeGrafter"/>
</dbReference>
<dbReference type="GO" id="GO:0032259">
    <property type="term" value="P:methylation"/>
    <property type="evidence" value="ECO:0007669"/>
    <property type="project" value="UniProtKB-KW"/>
</dbReference>
<dbReference type="GO" id="GO:0035861">
    <property type="term" value="C:site of double-strand break"/>
    <property type="evidence" value="ECO:0007669"/>
    <property type="project" value="TreeGrafter"/>
</dbReference>
<dbReference type="GO" id="GO:0015074">
    <property type="term" value="P:DNA integration"/>
    <property type="evidence" value="ECO:0007669"/>
    <property type="project" value="TreeGrafter"/>
</dbReference>
<evidence type="ECO:0000313" key="2">
    <source>
        <dbReference type="Proteomes" id="UP000007755"/>
    </source>
</evidence>
<dbReference type="PANTHER" id="PTHR46060">
    <property type="entry name" value="MARINER MOS1 TRANSPOSASE-LIKE PROTEIN"/>
    <property type="match status" value="1"/>
</dbReference>
<keyword evidence="2" id="KW-1185">Reference proteome</keyword>
<dbReference type="GO" id="GO:0003697">
    <property type="term" value="F:single-stranded DNA binding"/>
    <property type="evidence" value="ECO:0007669"/>
    <property type="project" value="TreeGrafter"/>
</dbReference>
<dbReference type="Proteomes" id="UP000007755">
    <property type="component" value="Unassembled WGS sequence"/>
</dbReference>
<dbReference type="PANTHER" id="PTHR46060:SF2">
    <property type="entry name" value="HISTONE-LYSINE N-METHYLTRANSFERASE SETMAR"/>
    <property type="match status" value="1"/>
</dbReference>
<dbReference type="GO" id="GO:0044774">
    <property type="term" value="P:mitotic DNA integrity checkpoint signaling"/>
    <property type="evidence" value="ECO:0007669"/>
    <property type="project" value="TreeGrafter"/>
</dbReference>
<dbReference type="InParanoid" id="F4X5M1"/>
<evidence type="ECO:0000313" key="1">
    <source>
        <dbReference type="EMBL" id="EGI58226.1"/>
    </source>
</evidence>
<dbReference type="OrthoDB" id="7534861at2759"/>
<proteinExistence type="predicted"/>
<name>F4X5M1_ACREC</name>
<dbReference type="EMBL" id="GL888730">
    <property type="protein sequence ID" value="EGI58226.1"/>
    <property type="molecule type" value="Genomic_DNA"/>
</dbReference>
<dbReference type="Gene3D" id="3.30.420.10">
    <property type="entry name" value="Ribonuclease H-like superfamily/Ribonuclease H"/>
    <property type="match status" value="1"/>
</dbReference>
<keyword evidence="1" id="KW-0808">Transferase</keyword>
<dbReference type="GO" id="GO:0031297">
    <property type="term" value="P:replication fork processing"/>
    <property type="evidence" value="ECO:0007669"/>
    <property type="project" value="TreeGrafter"/>
</dbReference>
<dbReference type="GO" id="GO:0006303">
    <property type="term" value="P:double-strand break repair via nonhomologous end joining"/>
    <property type="evidence" value="ECO:0007669"/>
    <property type="project" value="TreeGrafter"/>
</dbReference>
<dbReference type="GO" id="GO:0042800">
    <property type="term" value="F:histone H3K4 methyltransferase activity"/>
    <property type="evidence" value="ECO:0007669"/>
    <property type="project" value="TreeGrafter"/>
</dbReference>
<dbReference type="GO" id="GO:0000729">
    <property type="term" value="P:DNA double-strand break processing"/>
    <property type="evidence" value="ECO:0007669"/>
    <property type="project" value="TreeGrafter"/>
</dbReference>
<reference evidence="1" key="1">
    <citation type="submission" date="2011-02" db="EMBL/GenBank/DDBJ databases">
        <title>The genome of the leaf-cutting ant Acromyrmex echinatior suggests key adaptations to social evolution and fungus farming.</title>
        <authorList>
            <person name="Nygaard S."/>
            <person name="Zhang G."/>
        </authorList>
    </citation>
    <scope>NUCLEOTIDE SEQUENCE</scope>
</reference>
<accession>F4X5M1</accession>
<dbReference type="GO" id="GO:0003690">
    <property type="term" value="F:double-stranded DNA binding"/>
    <property type="evidence" value="ECO:0007669"/>
    <property type="project" value="TreeGrafter"/>
</dbReference>
<dbReference type="GO" id="GO:0046975">
    <property type="term" value="F:histone H3K36 methyltransferase activity"/>
    <property type="evidence" value="ECO:0007669"/>
    <property type="project" value="TreeGrafter"/>
</dbReference>
<dbReference type="GO" id="GO:0000793">
    <property type="term" value="C:condensed chromosome"/>
    <property type="evidence" value="ECO:0007669"/>
    <property type="project" value="TreeGrafter"/>
</dbReference>
<dbReference type="GO" id="GO:0044547">
    <property type="term" value="F:DNA topoisomerase binding"/>
    <property type="evidence" value="ECO:0007669"/>
    <property type="project" value="TreeGrafter"/>
</dbReference>
<dbReference type="GO" id="GO:0005634">
    <property type="term" value="C:nucleus"/>
    <property type="evidence" value="ECO:0007669"/>
    <property type="project" value="TreeGrafter"/>
</dbReference>
<keyword evidence="1" id="KW-0489">Methyltransferase</keyword>
<feature type="non-terminal residue" evidence="1">
    <location>
        <position position="1"/>
    </location>
</feature>
<protein>
    <submittedName>
        <fullName evidence="1">Histone-lysine N-methyltransferase SETMAR</fullName>
    </submittedName>
</protein>
<dbReference type="AlphaFoldDB" id="F4X5M1"/>
<dbReference type="InterPro" id="IPR052709">
    <property type="entry name" value="Transposase-MT_Hybrid"/>
</dbReference>